<keyword evidence="2" id="KW-1003">Cell membrane</keyword>
<accession>A0AA92TXN6</accession>
<gene>
    <name evidence="9" type="ORF">DWV76_10585</name>
</gene>
<feature type="transmembrane region" description="Helical" evidence="7">
    <location>
        <begin position="30"/>
        <end position="48"/>
    </location>
</feature>
<proteinExistence type="predicted"/>
<feature type="transmembrane region" description="Helical" evidence="7">
    <location>
        <begin position="135"/>
        <end position="161"/>
    </location>
</feature>
<evidence type="ECO:0000313" key="10">
    <source>
        <dbReference type="Proteomes" id="UP000283785"/>
    </source>
</evidence>
<dbReference type="Pfam" id="PF00884">
    <property type="entry name" value="Sulfatase"/>
    <property type="match status" value="1"/>
</dbReference>
<dbReference type="AlphaFoldDB" id="A0AA92TXN6"/>
<dbReference type="Gene3D" id="3.40.720.10">
    <property type="entry name" value="Alkaline Phosphatase, subunit A"/>
    <property type="match status" value="1"/>
</dbReference>
<dbReference type="PANTHER" id="PTHR30443:SF2">
    <property type="entry name" value="PHOSPHOETHANOLAMINE TRANSFERASE EPTC"/>
    <property type="match status" value="1"/>
</dbReference>
<keyword evidence="3" id="KW-0808">Transferase</keyword>
<feature type="transmembrane region" description="Helical" evidence="7">
    <location>
        <begin position="92"/>
        <end position="112"/>
    </location>
</feature>
<evidence type="ECO:0000313" key="9">
    <source>
        <dbReference type="EMBL" id="RGW42105.1"/>
    </source>
</evidence>
<dbReference type="GO" id="GO:0005886">
    <property type="term" value="C:plasma membrane"/>
    <property type="evidence" value="ECO:0007669"/>
    <property type="project" value="UniProtKB-SubCell"/>
</dbReference>
<dbReference type="GO" id="GO:0016776">
    <property type="term" value="F:phosphotransferase activity, phosphate group as acceptor"/>
    <property type="evidence" value="ECO:0007669"/>
    <property type="project" value="TreeGrafter"/>
</dbReference>
<dbReference type="InterPro" id="IPR000917">
    <property type="entry name" value="Sulfatase_N"/>
</dbReference>
<dbReference type="CDD" id="cd16017">
    <property type="entry name" value="LptA"/>
    <property type="match status" value="1"/>
</dbReference>
<keyword evidence="4 7" id="KW-0812">Transmembrane</keyword>
<keyword evidence="6 7" id="KW-0472">Membrane</keyword>
<evidence type="ECO:0000259" key="8">
    <source>
        <dbReference type="Pfam" id="PF00884"/>
    </source>
</evidence>
<comment type="caution">
    <text evidence="9">The sequence shown here is derived from an EMBL/GenBank/DDBJ whole genome shotgun (WGS) entry which is preliminary data.</text>
</comment>
<comment type="subcellular location">
    <subcellularLocation>
        <location evidence="1">Cell membrane</location>
        <topology evidence="1">Multi-pass membrane protein</topology>
    </subcellularLocation>
</comment>
<dbReference type="InterPro" id="IPR017850">
    <property type="entry name" value="Alkaline_phosphatase_core_sf"/>
</dbReference>
<dbReference type="EMBL" id="QSAG01000020">
    <property type="protein sequence ID" value="RGW42105.1"/>
    <property type="molecule type" value="Genomic_DNA"/>
</dbReference>
<keyword evidence="5 7" id="KW-1133">Transmembrane helix</keyword>
<evidence type="ECO:0000256" key="3">
    <source>
        <dbReference type="ARBA" id="ARBA00022679"/>
    </source>
</evidence>
<feature type="domain" description="Sulfatase N-terminal" evidence="8">
    <location>
        <begin position="262"/>
        <end position="540"/>
    </location>
</feature>
<evidence type="ECO:0000256" key="6">
    <source>
        <dbReference type="ARBA" id="ARBA00023136"/>
    </source>
</evidence>
<dbReference type="GO" id="GO:0009244">
    <property type="term" value="P:lipopolysaccharide core region biosynthetic process"/>
    <property type="evidence" value="ECO:0007669"/>
    <property type="project" value="TreeGrafter"/>
</dbReference>
<evidence type="ECO:0000256" key="1">
    <source>
        <dbReference type="ARBA" id="ARBA00004651"/>
    </source>
</evidence>
<sequence length="592" mass="70200">MFIKNKIMVSLKKYIIKWLKILQTPIVKEFPFFLLFLLAITIMPIRFIPSHVHYFFMNRVFDFFFIDFPRAGAISYIFTLFVFYIRNRFIKISLYTFALLLFAVCLFLHLVFNKTLQPDIITLIVETNKREASEFLYSFLLSKGGILTLIFLIFYVVLVVLCERKKDKITLFLKNLKHEKIINLLLSAFIFCGFLQFGFYKEIVSVSTIDDMPEEYGCRDSITTLFYSLYNIYLVNLEMKHAVDVTRLAKQSHISVDSDSLNVVYVIGESYIKCHSQLYGYYLPTTPNLYQEKKKGNLFVFDNVVSPFNRTTLTMKNTLCCNSLRNHEKWSDSPYFPALFKKAGYQVYFWDVQKDDELQAPFVFSMNTFVYNRLLMKESYTQISKNVFEYDNQAVVDFSKEAKGIGKHNLVIFHLMGQHVMATKRYPHISQFNVFSYRNIRSKQPYLNDEKKKMIAEYDNATLYNDYVLKNIIDLFRDKNTVVLYFSDHGEEIYDYRDSYGRVVFDDNMKNLGYKYQYEVPFMIWCSDKYKQKYPAIINNIKKALHRSFRTDEICNVVFHISQLNTPYYRDKYDLLSPSFVPLDSVSQSMYN</sequence>
<dbReference type="PANTHER" id="PTHR30443">
    <property type="entry name" value="INNER MEMBRANE PROTEIN"/>
    <property type="match status" value="1"/>
</dbReference>
<dbReference type="Proteomes" id="UP000283785">
    <property type="component" value="Unassembled WGS sequence"/>
</dbReference>
<evidence type="ECO:0000256" key="5">
    <source>
        <dbReference type="ARBA" id="ARBA00022989"/>
    </source>
</evidence>
<evidence type="ECO:0000256" key="7">
    <source>
        <dbReference type="SAM" id="Phobius"/>
    </source>
</evidence>
<evidence type="ECO:0000256" key="4">
    <source>
        <dbReference type="ARBA" id="ARBA00022692"/>
    </source>
</evidence>
<name>A0AA92TXN6_9BACT</name>
<organism evidence="9 10">
    <name type="scientific">Segatella copri</name>
    <dbReference type="NCBI Taxonomy" id="165179"/>
    <lineage>
        <taxon>Bacteria</taxon>
        <taxon>Pseudomonadati</taxon>
        <taxon>Bacteroidota</taxon>
        <taxon>Bacteroidia</taxon>
        <taxon>Bacteroidales</taxon>
        <taxon>Prevotellaceae</taxon>
        <taxon>Segatella</taxon>
    </lineage>
</organism>
<protein>
    <submittedName>
        <fullName evidence="9">Arylsulfatase</fullName>
    </submittedName>
</protein>
<evidence type="ECO:0000256" key="2">
    <source>
        <dbReference type="ARBA" id="ARBA00022475"/>
    </source>
</evidence>
<feature type="transmembrane region" description="Helical" evidence="7">
    <location>
        <begin position="181"/>
        <end position="200"/>
    </location>
</feature>
<dbReference type="InterPro" id="IPR058130">
    <property type="entry name" value="PEA_transf_C"/>
</dbReference>
<feature type="transmembrane region" description="Helical" evidence="7">
    <location>
        <begin position="68"/>
        <end position="85"/>
    </location>
</feature>
<dbReference type="InterPro" id="IPR040423">
    <property type="entry name" value="PEA_transferase"/>
</dbReference>
<reference evidence="9 10" key="1">
    <citation type="submission" date="2018-08" db="EMBL/GenBank/DDBJ databases">
        <title>A genome reference for cultivated species of the human gut microbiota.</title>
        <authorList>
            <person name="Zou Y."/>
            <person name="Xue W."/>
            <person name="Luo G."/>
        </authorList>
    </citation>
    <scope>NUCLEOTIDE SEQUENCE [LARGE SCALE GENOMIC DNA]</scope>
    <source>
        <strain evidence="9 10">AF12-50</strain>
    </source>
</reference>
<dbReference type="SUPFAM" id="SSF53649">
    <property type="entry name" value="Alkaline phosphatase-like"/>
    <property type="match status" value="1"/>
</dbReference>